<evidence type="ECO:0000313" key="2">
    <source>
        <dbReference type="EMBL" id="KKN48281.1"/>
    </source>
</evidence>
<keyword evidence="1" id="KW-1133">Transmembrane helix</keyword>
<organism evidence="2">
    <name type="scientific">marine sediment metagenome</name>
    <dbReference type="NCBI Taxonomy" id="412755"/>
    <lineage>
        <taxon>unclassified sequences</taxon>
        <taxon>metagenomes</taxon>
        <taxon>ecological metagenomes</taxon>
    </lineage>
</organism>
<sequence length="49" mass="5232">MSQCKKSGYLFIASGIAFFAAAILAEQETFFVLSASFIILGTINIKKAA</sequence>
<protein>
    <submittedName>
        <fullName evidence="2">Uncharacterized protein</fullName>
    </submittedName>
</protein>
<dbReference type="AlphaFoldDB" id="A0A0F9TH55"/>
<keyword evidence="1" id="KW-0812">Transmembrane</keyword>
<proteinExistence type="predicted"/>
<feature type="transmembrane region" description="Helical" evidence="1">
    <location>
        <begin position="7"/>
        <end position="24"/>
    </location>
</feature>
<accession>A0A0F9TH55</accession>
<gene>
    <name evidence="2" type="ORF">LCGC14_0654310</name>
</gene>
<reference evidence="2" key="1">
    <citation type="journal article" date="2015" name="Nature">
        <title>Complex archaea that bridge the gap between prokaryotes and eukaryotes.</title>
        <authorList>
            <person name="Spang A."/>
            <person name="Saw J.H."/>
            <person name="Jorgensen S.L."/>
            <person name="Zaremba-Niedzwiedzka K."/>
            <person name="Martijn J."/>
            <person name="Lind A.E."/>
            <person name="van Eijk R."/>
            <person name="Schleper C."/>
            <person name="Guy L."/>
            <person name="Ettema T.J."/>
        </authorList>
    </citation>
    <scope>NUCLEOTIDE SEQUENCE</scope>
</reference>
<evidence type="ECO:0000256" key="1">
    <source>
        <dbReference type="SAM" id="Phobius"/>
    </source>
</evidence>
<name>A0A0F9TH55_9ZZZZ</name>
<comment type="caution">
    <text evidence="2">The sequence shown here is derived from an EMBL/GenBank/DDBJ whole genome shotgun (WGS) entry which is preliminary data.</text>
</comment>
<feature type="transmembrane region" description="Helical" evidence="1">
    <location>
        <begin position="30"/>
        <end position="46"/>
    </location>
</feature>
<keyword evidence="1" id="KW-0472">Membrane</keyword>
<dbReference type="EMBL" id="LAZR01001228">
    <property type="protein sequence ID" value="KKN48281.1"/>
    <property type="molecule type" value="Genomic_DNA"/>
</dbReference>